<evidence type="ECO:0000313" key="1">
    <source>
        <dbReference type="EMBL" id="EIN03586.1"/>
    </source>
</evidence>
<dbReference type="Proteomes" id="UP000054196">
    <property type="component" value="Unassembled WGS sequence"/>
</dbReference>
<dbReference type="InterPro" id="IPR019312">
    <property type="entry name" value="CNOT11"/>
</dbReference>
<name>R7S2V9_PUNST</name>
<dbReference type="GeneID" id="18881761"/>
<gene>
    <name evidence="1" type="ORF">PUNSTDRAFT_147016</name>
</gene>
<dbReference type="GO" id="GO:0030014">
    <property type="term" value="C:CCR4-NOT complex"/>
    <property type="evidence" value="ECO:0007669"/>
    <property type="project" value="InterPro"/>
</dbReference>
<dbReference type="OrthoDB" id="3226845at2759"/>
<dbReference type="RefSeq" id="XP_007389243.1">
    <property type="nucleotide sequence ID" value="XM_007389181.1"/>
</dbReference>
<protein>
    <submittedName>
        <fullName evidence="1">Uncharacterized protein</fullName>
    </submittedName>
</protein>
<dbReference type="HOGENOM" id="CLU_614180_0_0_1"/>
<dbReference type="Pfam" id="PF10155">
    <property type="entry name" value="CNOT11"/>
    <property type="match status" value="1"/>
</dbReference>
<keyword evidence="2" id="KW-1185">Reference proteome</keyword>
<accession>R7S2V9</accession>
<dbReference type="eggNOG" id="ENOG502SK77">
    <property type="taxonomic scope" value="Eukaryota"/>
</dbReference>
<dbReference type="KEGG" id="psq:PUNSTDRAFT_147016"/>
<organism evidence="1 2">
    <name type="scientific">Punctularia strigosozonata (strain HHB-11173)</name>
    <name type="common">White-rot fungus</name>
    <dbReference type="NCBI Taxonomy" id="741275"/>
    <lineage>
        <taxon>Eukaryota</taxon>
        <taxon>Fungi</taxon>
        <taxon>Dikarya</taxon>
        <taxon>Basidiomycota</taxon>
        <taxon>Agaricomycotina</taxon>
        <taxon>Agaricomycetes</taxon>
        <taxon>Corticiales</taxon>
        <taxon>Punctulariaceae</taxon>
        <taxon>Punctularia</taxon>
    </lineage>
</organism>
<sequence>MKSSVRTLLATASSSPCSTAAQTFMALVPEMARFQISLDVLLPALSDRSKTAEERVLVAYVLYALYAAYPLELNPFKSTLEETLEKERNSVNEDVNERVIWVLSKVLQGEGNYLGSYSPRMLAHHGVAEELREGHPTLPNIGQSGASRLHQENQASPGLGMDAVRALSLLQSGATRVLTLSEQRLVLPLIPSLPLSAALIDIPSFVSHNAALAHPLFVALLTSSSDPAPYLATLSLLPPSLPTYDLLGRLLQDTSPISVQTGSGTSGAKTTVADLIRAEVLGQFIHEAIEWLERAQREEQEGMISDDRFAVGVRNLCRFYHSLIKLGIVDPTSDIETAEMAHFALSNSRFEEANSLYRIFANAAAGFGY</sequence>
<evidence type="ECO:0000313" key="2">
    <source>
        <dbReference type="Proteomes" id="UP000054196"/>
    </source>
</evidence>
<dbReference type="OMA" id="VQNLCRF"/>
<dbReference type="AlphaFoldDB" id="R7S2V9"/>
<dbReference type="EMBL" id="JH687561">
    <property type="protein sequence ID" value="EIN03586.1"/>
    <property type="molecule type" value="Genomic_DNA"/>
</dbReference>
<reference evidence="2" key="1">
    <citation type="journal article" date="2012" name="Science">
        <title>The Paleozoic origin of enzymatic lignin decomposition reconstructed from 31 fungal genomes.</title>
        <authorList>
            <person name="Floudas D."/>
            <person name="Binder M."/>
            <person name="Riley R."/>
            <person name="Barry K."/>
            <person name="Blanchette R.A."/>
            <person name="Henrissat B."/>
            <person name="Martinez A.T."/>
            <person name="Otillar R."/>
            <person name="Spatafora J.W."/>
            <person name="Yadav J.S."/>
            <person name="Aerts A."/>
            <person name="Benoit I."/>
            <person name="Boyd A."/>
            <person name="Carlson A."/>
            <person name="Copeland A."/>
            <person name="Coutinho P.M."/>
            <person name="de Vries R.P."/>
            <person name="Ferreira P."/>
            <person name="Findley K."/>
            <person name="Foster B."/>
            <person name="Gaskell J."/>
            <person name="Glotzer D."/>
            <person name="Gorecki P."/>
            <person name="Heitman J."/>
            <person name="Hesse C."/>
            <person name="Hori C."/>
            <person name="Igarashi K."/>
            <person name="Jurgens J.A."/>
            <person name="Kallen N."/>
            <person name="Kersten P."/>
            <person name="Kohler A."/>
            <person name="Kuees U."/>
            <person name="Kumar T.K.A."/>
            <person name="Kuo A."/>
            <person name="LaButti K."/>
            <person name="Larrondo L.F."/>
            <person name="Lindquist E."/>
            <person name="Ling A."/>
            <person name="Lombard V."/>
            <person name="Lucas S."/>
            <person name="Lundell T."/>
            <person name="Martin R."/>
            <person name="McLaughlin D.J."/>
            <person name="Morgenstern I."/>
            <person name="Morin E."/>
            <person name="Murat C."/>
            <person name="Nagy L.G."/>
            <person name="Nolan M."/>
            <person name="Ohm R.A."/>
            <person name="Patyshakuliyeva A."/>
            <person name="Rokas A."/>
            <person name="Ruiz-Duenas F.J."/>
            <person name="Sabat G."/>
            <person name="Salamov A."/>
            <person name="Samejima M."/>
            <person name="Schmutz J."/>
            <person name="Slot J.C."/>
            <person name="St John F."/>
            <person name="Stenlid J."/>
            <person name="Sun H."/>
            <person name="Sun S."/>
            <person name="Syed K."/>
            <person name="Tsang A."/>
            <person name="Wiebenga A."/>
            <person name="Young D."/>
            <person name="Pisabarro A."/>
            <person name="Eastwood D.C."/>
            <person name="Martin F."/>
            <person name="Cullen D."/>
            <person name="Grigoriev I.V."/>
            <person name="Hibbett D.S."/>
        </authorList>
    </citation>
    <scope>NUCLEOTIDE SEQUENCE [LARGE SCALE GENOMIC DNA]</scope>
    <source>
        <strain evidence="2">HHB-11173 SS5</strain>
    </source>
</reference>
<proteinExistence type="predicted"/>